<reference evidence="2 3" key="1">
    <citation type="submission" date="2022-06" db="EMBL/GenBank/DDBJ databases">
        <title>Sequencing the genomes of 1000 actinobacteria strains.</title>
        <authorList>
            <person name="Klenk H.-P."/>
        </authorList>
    </citation>
    <scope>NUCLEOTIDE SEQUENCE [LARGE SCALE GENOMIC DNA]</scope>
    <source>
        <strain evidence="2 3">DSM 41656</strain>
    </source>
</reference>
<dbReference type="Proteomes" id="UP001206483">
    <property type="component" value="Unassembled WGS sequence"/>
</dbReference>
<keyword evidence="1" id="KW-0812">Transmembrane</keyword>
<comment type="caution">
    <text evidence="2">The sequence shown here is derived from an EMBL/GenBank/DDBJ whole genome shotgun (WGS) entry which is preliminary data.</text>
</comment>
<keyword evidence="1" id="KW-0472">Membrane</keyword>
<feature type="transmembrane region" description="Helical" evidence="1">
    <location>
        <begin position="66"/>
        <end position="90"/>
    </location>
</feature>
<keyword evidence="3" id="KW-1185">Reference proteome</keyword>
<gene>
    <name evidence="2" type="ORF">FHR36_002184</name>
</gene>
<keyword evidence="1" id="KW-1133">Transmembrane helix</keyword>
<feature type="transmembrane region" description="Helical" evidence="1">
    <location>
        <begin position="40"/>
        <end position="60"/>
    </location>
</feature>
<dbReference type="RefSeq" id="WP_253796018.1">
    <property type="nucleotide sequence ID" value="NZ_BAAAUB010000073.1"/>
</dbReference>
<organism evidence="2 3">
    <name type="scientific">Kitasatospora paracochleata</name>
    <dbReference type="NCBI Taxonomy" id="58354"/>
    <lineage>
        <taxon>Bacteria</taxon>
        <taxon>Bacillati</taxon>
        <taxon>Actinomycetota</taxon>
        <taxon>Actinomycetes</taxon>
        <taxon>Kitasatosporales</taxon>
        <taxon>Streptomycetaceae</taxon>
        <taxon>Kitasatospora</taxon>
    </lineage>
</organism>
<protein>
    <submittedName>
        <fullName evidence="2">Uncharacterized protein</fullName>
    </submittedName>
</protein>
<sequence>MAHPVLALGAAAVTLAGNVWYLPALVDLRAGDDRPRATRLAAVACLVWWMGAAAAGPLLLSPLPGWAAEAVVVVGAGAGGVLRCVAAGVGRREQVEQARRWEALALRV</sequence>
<feature type="transmembrane region" description="Helical" evidence="1">
    <location>
        <begin position="6"/>
        <end position="28"/>
    </location>
</feature>
<evidence type="ECO:0000256" key="1">
    <source>
        <dbReference type="SAM" id="Phobius"/>
    </source>
</evidence>
<proteinExistence type="predicted"/>
<evidence type="ECO:0000313" key="3">
    <source>
        <dbReference type="Proteomes" id="UP001206483"/>
    </source>
</evidence>
<name>A0ABT1IV89_9ACTN</name>
<dbReference type="EMBL" id="JAMZDX010000002">
    <property type="protein sequence ID" value="MCP2309060.1"/>
    <property type="molecule type" value="Genomic_DNA"/>
</dbReference>
<evidence type="ECO:0000313" key="2">
    <source>
        <dbReference type="EMBL" id="MCP2309060.1"/>
    </source>
</evidence>
<accession>A0ABT1IV89</accession>